<dbReference type="SMART" id="SM00520">
    <property type="entry name" value="BASIC"/>
    <property type="match status" value="1"/>
</dbReference>
<dbReference type="OrthoDB" id="10049614at2759"/>
<proteinExistence type="predicted"/>
<dbReference type="PANTHER" id="PTHR11534:SF9">
    <property type="entry name" value="MYOGENIC-DETERMINATION PROTEIN"/>
    <property type="match status" value="1"/>
</dbReference>
<dbReference type="GO" id="GO:0000981">
    <property type="term" value="F:DNA-binding transcription factor activity, RNA polymerase II-specific"/>
    <property type="evidence" value="ECO:0007669"/>
    <property type="project" value="TreeGrafter"/>
</dbReference>
<dbReference type="CDD" id="cd19699">
    <property type="entry name" value="bHLH_TS_dMYOD_like"/>
    <property type="match status" value="1"/>
</dbReference>
<dbReference type="GO" id="GO:0005634">
    <property type="term" value="C:nucleus"/>
    <property type="evidence" value="ECO:0007669"/>
    <property type="project" value="UniProtKB-SubCell"/>
</dbReference>
<keyword evidence="3" id="KW-0539">Nucleus</keyword>
<dbReference type="InterPro" id="IPR002546">
    <property type="entry name" value="MyoD_N"/>
</dbReference>
<dbReference type="GO" id="GO:0007517">
    <property type="term" value="P:muscle organ development"/>
    <property type="evidence" value="ECO:0007669"/>
    <property type="project" value="InterPro"/>
</dbReference>
<dbReference type="SUPFAM" id="SSF47459">
    <property type="entry name" value="HLH, helix-loop-helix DNA-binding domain"/>
    <property type="match status" value="1"/>
</dbReference>
<dbReference type="PANTHER" id="PTHR11534">
    <property type="entry name" value="MYOGENIC FACTOR"/>
    <property type="match status" value="1"/>
</dbReference>
<comment type="caution">
    <text evidence="6">The sequence shown here is derived from an EMBL/GenBank/DDBJ whole genome shotgun (WGS) entry which is preliminary data.</text>
</comment>
<dbReference type="GO" id="GO:0045663">
    <property type="term" value="P:positive regulation of myoblast differentiation"/>
    <property type="evidence" value="ECO:0007669"/>
    <property type="project" value="TreeGrafter"/>
</dbReference>
<evidence type="ECO:0000256" key="1">
    <source>
        <dbReference type="ARBA" id="ARBA00004123"/>
    </source>
</evidence>
<dbReference type="GO" id="GO:0046983">
    <property type="term" value="F:protein dimerization activity"/>
    <property type="evidence" value="ECO:0007669"/>
    <property type="project" value="InterPro"/>
</dbReference>
<dbReference type="FunFam" id="4.10.280.10:FF:000005">
    <property type="entry name" value="Myogenic factor"/>
    <property type="match status" value="1"/>
</dbReference>
<dbReference type="AlphaFoldDB" id="A0A8X6GB58"/>
<dbReference type="InterPro" id="IPR036638">
    <property type="entry name" value="HLH_DNA-bd_sf"/>
</dbReference>
<dbReference type="GO" id="GO:0000978">
    <property type="term" value="F:RNA polymerase II cis-regulatory region sequence-specific DNA binding"/>
    <property type="evidence" value="ECO:0007669"/>
    <property type="project" value="TreeGrafter"/>
</dbReference>
<dbReference type="InterPro" id="IPR011598">
    <property type="entry name" value="bHLH_dom"/>
</dbReference>
<evidence type="ECO:0000256" key="4">
    <source>
        <dbReference type="SAM" id="MobiDB-lite"/>
    </source>
</evidence>
<dbReference type="PROSITE" id="PS50888">
    <property type="entry name" value="BHLH"/>
    <property type="match status" value="1"/>
</dbReference>
<evidence type="ECO:0000256" key="3">
    <source>
        <dbReference type="ARBA" id="ARBA00023242"/>
    </source>
</evidence>
<dbReference type="EMBL" id="BMAO01015208">
    <property type="protein sequence ID" value="GFR00108.1"/>
    <property type="molecule type" value="Genomic_DNA"/>
</dbReference>
<dbReference type="Pfam" id="PF00010">
    <property type="entry name" value="HLH"/>
    <property type="match status" value="1"/>
</dbReference>
<evidence type="ECO:0000259" key="5">
    <source>
        <dbReference type="PROSITE" id="PS50888"/>
    </source>
</evidence>
<accession>A0A8X6GB58</accession>
<keyword evidence="7" id="KW-1185">Reference proteome</keyword>
<protein>
    <submittedName>
        <fullName evidence="6">Transcription factor SUM-1</fullName>
    </submittedName>
</protein>
<dbReference type="SMART" id="SM00353">
    <property type="entry name" value="HLH"/>
    <property type="match status" value="1"/>
</dbReference>
<organism evidence="6 7">
    <name type="scientific">Trichonephila clavata</name>
    <name type="common">Joro spider</name>
    <name type="synonym">Nephila clavata</name>
    <dbReference type="NCBI Taxonomy" id="2740835"/>
    <lineage>
        <taxon>Eukaryota</taxon>
        <taxon>Metazoa</taxon>
        <taxon>Ecdysozoa</taxon>
        <taxon>Arthropoda</taxon>
        <taxon>Chelicerata</taxon>
        <taxon>Arachnida</taxon>
        <taxon>Araneae</taxon>
        <taxon>Araneomorphae</taxon>
        <taxon>Entelegynae</taxon>
        <taxon>Araneoidea</taxon>
        <taxon>Nephilidae</taxon>
        <taxon>Trichonephila</taxon>
    </lineage>
</organism>
<name>A0A8X6GB58_TRICU</name>
<dbReference type="InterPro" id="IPR039704">
    <property type="entry name" value="Myogenic_factor"/>
</dbReference>
<gene>
    <name evidence="6" type="primary">SUM-1</name>
    <name evidence="6" type="ORF">TNCT_1961</name>
</gene>
<dbReference type="Proteomes" id="UP000887116">
    <property type="component" value="Unassembled WGS sequence"/>
</dbReference>
<reference evidence="6" key="1">
    <citation type="submission" date="2020-07" db="EMBL/GenBank/DDBJ databases">
        <title>Multicomponent nature underlies the extraordinary mechanical properties of spider dragline silk.</title>
        <authorList>
            <person name="Kono N."/>
            <person name="Nakamura H."/>
            <person name="Mori M."/>
            <person name="Yoshida Y."/>
            <person name="Ohtoshi R."/>
            <person name="Malay A.D."/>
            <person name="Moran D.A.P."/>
            <person name="Tomita M."/>
            <person name="Numata K."/>
            <person name="Arakawa K."/>
        </authorList>
    </citation>
    <scope>NUCLEOTIDE SEQUENCE</scope>
</reference>
<comment type="subcellular location">
    <subcellularLocation>
        <location evidence="1">Nucleus</location>
    </subcellularLocation>
</comment>
<evidence type="ECO:0000256" key="2">
    <source>
        <dbReference type="ARBA" id="ARBA00023125"/>
    </source>
</evidence>
<feature type="region of interest" description="Disordered" evidence="4">
    <location>
        <begin position="1"/>
        <end position="27"/>
    </location>
</feature>
<feature type="region of interest" description="Disordered" evidence="4">
    <location>
        <begin position="169"/>
        <end position="195"/>
    </location>
</feature>
<feature type="domain" description="BHLH" evidence="5">
    <location>
        <begin position="243"/>
        <end position="294"/>
    </location>
</feature>
<keyword evidence="2" id="KW-0238">DNA-binding</keyword>
<dbReference type="Gene3D" id="4.10.280.10">
    <property type="entry name" value="Helix-loop-helix DNA-binding domain"/>
    <property type="match status" value="1"/>
</dbReference>
<sequence>MMVPEMRSCRYQKTPPPTATPPYVTSTTHRGHYDSSFVNQDYTRTGNDFHCQYSSGRYYTSTDDGTFQPQRSMDQHYAVLRTNDINGNYGYERNVDGGLRCQSSEVSTSSEDSRNCSLESRQRLEPEEINFYPSYTSRSPPVASPTASMHFHYAERECVRHNNYHCTFSSQTHSSDKEGPCSEDDGRDYGDEEEEEQHVLEPASIHRTSGGDPTDIHGTENGERRRCLLWACKACKKKTVSVDRRKAATLRERRRLKKVNEAYEILKRRTCPNANQRLPKVEILRNAIDYIENLEELLQGACVVKTRQLFERRNGIRDIGGFDCRIKTARGENE</sequence>
<evidence type="ECO:0000313" key="7">
    <source>
        <dbReference type="Proteomes" id="UP000887116"/>
    </source>
</evidence>
<evidence type="ECO:0000313" key="6">
    <source>
        <dbReference type="EMBL" id="GFR00108.1"/>
    </source>
</evidence>
<feature type="compositionally biased region" description="Acidic residues" evidence="4">
    <location>
        <begin position="181"/>
        <end position="195"/>
    </location>
</feature>